<keyword evidence="10" id="KW-1185">Reference proteome</keyword>
<dbReference type="GO" id="GO:0010468">
    <property type="term" value="P:regulation of gene expression"/>
    <property type="evidence" value="ECO:0007669"/>
    <property type="project" value="TreeGrafter"/>
</dbReference>
<dbReference type="InterPro" id="IPR036236">
    <property type="entry name" value="Znf_C2H2_sf"/>
</dbReference>
<feature type="compositionally biased region" description="Polar residues" evidence="8">
    <location>
        <begin position="127"/>
        <end position="137"/>
    </location>
</feature>
<feature type="region of interest" description="Disordered" evidence="8">
    <location>
        <begin position="403"/>
        <end position="433"/>
    </location>
</feature>
<evidence type="ECO:0000256" key="8">
    <source>
        <dbReference type="SAM" id="MobiDB-lite"/>
    </source>
</evidence>
<feature type="region of interest" description="Disordered" evidence="8">
    <location>
        <begin position="118"/>
        <end position="137"/>
    </location>
</feature>
<dbReference type="GO" id="GO:0005634">
    <property type="term" value="C:nucleus"/>
    <property type="evidence" value="ECO:0007669"/>
    <property type="project" value="UniProtKB-SubCell"/>
</dbReference>
<dbReference type="OMA" id="HRTVMPY"/>
<feature type="domain" description="C2H2-type" evidence="9">
    <location>
        <begin position="293"/>
        <end position="321"/>
    </location>
</feature>
<dbReference type="SUPFAM" id="SSF57667">
    <property type="entry name" value="beta-beta-alpha zinc fingers"/>
    <property type="match status" value="4"/>
</dbReference>
<proteinExistence type="predicted"/>
<dbReference type="KEGG" id="aplc:110976351"/>
<keyword evidence="5" id="KW-0862">Zinc</keyword>
<dbReference type="PANTHER" id="PTHR16515">
    <property type="entry name" value="PR DOMAIN ZINC FINGER PROTEIN"/>
    <property type="match status" value="1"/>
</dbReference>
<gene>
    <name evidence="11 12" type="primary">LOC110976351</name>
</gene>
<feature type="region of interest" description="Disordered" evidence="8">
    <location>
        <begin position="446"/>
        <end position="478"/>
    </location>
</feature>
<keyword evidence="2" id="KW-0479">Metal-binding</keyword>
<dbReference type="InterPro" id="IPR013087">
    <property type="entry name" value="Znf_C2H2_type"/>
</dbReference>
<feature type="compositionally biased region" description="Polar residues" evidence="8">
    <location>
        <begin position="447"/>
        <end position="473"/>
    </location>
</feature>
<dbReference type="Proteomes" id="UP000694845">
    <property type="component" value="Unplaced"/>
</dbReference>
<comment type="subcellular location">
    <subcellularLocation>
        <location evidence="1">Nucleus</location>
    </subcellularLocation>
</comment>
<evidence type="ECO:0000256" key="3">
    <source>
        <dbReference type="ARBA" id="ARBA00022737"/>
    </source>
</evidence>
<dbReference type="RefSeq" id="XP_022085230.1">
    <property type="nucleotide sequence ID" value="XM_022229538.1"/>
</dbReference>
<keyword evidence="3" id="KW-0677">Repeat</keyword>
<protein>
    <submittedName>
        <fullName evidence="11 12">Zinc finger protein 728-like</fullName>
    </submittedName>
</protein>
<feature type="domain" description="C2H2-type" evidence="9">
    <location>
        <begin position="567"/>
        <end position="594"/>
    </location>
</feature>
<feature type="compositionally biased region" description="Polar residues" evidence="8">
    <location>
        <begin position="403"/>
        <end position="418"/>
    </location>
</feature>
<evidence type="ECO:0000256" key="2">
    <source>
        <dbReference type="ARBA" id="ARBA00022723"/>
    </source>
</evidence>
<dbReference type="FunFam" id="3.30.160.60:FF:000446">
    <property type="entry name" value="Zinc finger protein"/>
    <property type="match status" value="1"/>
</dbReference>
<accession>A0A8B7XWH9</accession>
<evidence type="ECO:0000256" key="4">
    <source>
        <dbReference type="ARBA" id="ARBA00022771"/>
    </source>
</evidence>
<keyword evidence="4 7" id="KW-0863">Zinc-finger</keyword>
<dbReference type="OrthoDB" id="7295497at2759"/>
<evidence type="ECO:0000313" key="10">
    <source>
        <dbReference type="Proteomes" id="UP000694845"/>
    </source>
</evidence>
<name>A0A8B7XWH9_ACAPL</name>
<dbReference type="RefSeq" id="XP_022085229.1">
    <property type="nucleotide sequence ID" value="XM_022229537.1"/>
</dbReference>
<dbReference type="Gene3D" id="3.30.160.60">
    <property type="entry name" value="Classic Zinc Finger"/>
    <property type="match status" value="4"/>
</dbReference>
<dbReference type="Pfam" id="PF13912">
    <property type="entry name" value="zf-C2H2_6"/>
    <property type="match status" value="1"/>
</dbReference>
<evidence type="ECO:0000256" key="6">
    <source>
        <dbReference type="ARBA" id="ARBA00023242"/>
    </source>
</evidence>
<dbReference type="PROSITE" id="PS50157">
    <property type="entry name" value="ZINC_FINGER_C2H2_2"/>
    <property type="match status" value="6"/>
</dbReference>
<evidence type="ECO:0000259" key="9">
    <source>
        <dbReference type="PROSITE" id="PS50157"/>
    </source>
</evidence>
<sequence length="626" mass="69888">MKFIENPDLREWVKENLRREVFQKAHELAVQTGCEILVKLQDTTDHCGQYYATRTLHLQYQDEGLSKQPWDVQVSGVTGLPEVMLVERGCQSERQDLQEKVNSKMDEELMDGSGMAAPRLLEEDPNHSGSLESNRGNSTCFIDSRTQNSFDEGTDAPPHIVKMEKDDSFQTELHSLIQPDSDSRSDGVSHEGGHVALGESETGECHACGSNLYLDCGGNDAAATTTPSSQMAATYPIGFPMRKLQSLTNAVDTSIQTPFPRRLVPGFEAQNPPMAVTRSSSSVDVDKPASKPYQCGICKKTFGSIQILSRHAQLNHGLDRRMIFLCDVCGQGYKLAQHLQRHMRMHRTVMPYVCPVCNKGFFNGTSLTKHKKIHNEQLNERHQCQSGEGSGIRTQDFSLSEITTSGRHSEATPENQPTEDAVDESPGAATQCGHFPADVASLLHVGPSTTKPIFPQNTDIPNKDQCNPKQPSSAEEPYQNKDGELQIMSWEGACISQEPEVFHSITPVSSSQITQGGSRQSLHGRNARPSSSPCRLNRHVCHLCGKSYKYNFTLKEHLLTHASVPQFTCRICGTPFTRQRQLRDHMFHHSGKYPYHCELCGKGFIRPSILKKHQTRRHRMLHNEAQ</sequence>
<feature type="domain" description="C2H2-type" evidence="9">
    <location>
        <begin position="595"/>
        <end position="626"/>
    </location>
</feature>
<evidence type="ECO:0000256" key="5">
    <source>
        <dbReference type="ARBA" id="ARBA00022833"/>
    </source>
</evidence>
<evidence type="ECO:0000256" key="1">
    <source>
        <dbReference type="ARBA" id="ARBA00004123"/>
    </source>
</evidence>
<evidence type="ECO:0000256" key="7">
    <source>
        <dbReference type="PROSITE-ProRule" id="PRU00042"/>
    </source>
</evidence>
<dbReference type="InterPro" id="IPR050331">
    <property type="entry name" value="Zinc_finger"/>
</dbReference>
<feature type="domain" description="C2H2-type" evidence="9">
    <location>
        <begin position="539"/>
        <end position="566"/>
    </location>
</feature>
<feature type="domain" description="C2H2-type" evidence="9">
    <location>
        <begin position="352"/>
        <end position="379"/>
    </location>
</feature>
<evidence type="ECO:0000313" key="12">
    <source>
        <dbReference type="RefSeq" id="XP_022085230.1"/>
    </source>
</evidence>
<evidence type="ECO:0000313" key="11">
    <source>
        <dbReference type="RefSeq" id="XP_022085229.1"/>
    </source>
</evidence>
<dbReference type="Pfam" id="PF00096">
    <property type="entry name" value="zf-C2H2"/>
    <property type="match status" value="4"/>
</dbReference>
<reference evidence="11 12" key="1">
    <citation type="submission" date="2025-04" db="UniProtKB">
        <authorList>
            <consortium name="RefSeq"/>
        </authorList>
    </citation>
    <scope>IDENTIFICATION</scope>
</reference>
<feature type="domain" description="C2H2-type" evidence="9">
    <location>
        <begin position="324"/>
        <end position="351"/>
    </location>
</feature>
<dbReference type="GeneID" id="110976351"/>
<dbReference type="SMART" id="SM00355">
    <property type="entry name" value="ZnF_C2H2"/>
    <property type="match status" value="6"/>
</dbReference>
<dbReference type="AlphaFoldDB" id="A0A8B7XWH9"/>
<dbReference type="PROSITE" id="PS00028">
    <property type="entry name" value="ZINC_FINGER_C2H2_1"/>
    <property type="match status" value="6"/>
</dbReference>
<dbReference type="GO" id="GO:0008270">
    <property type="term" value="F:zinc ion binding"/>
    <property type="evidence" value="ECO:0007669"/>
    <property type="project" value="UniProtKB-KW"/>
</dbReference>
<organism evidence="10 11">
    <name type="scientific">Acanthaster planci</name>
    <name type="common">Crown-of-thorns starfish</name>
    <dbReference type="NCBI Taxonomy" id="133434"/>
    <lineage>
        <taxon>Eukaryota</taxon>
        <taxon>Metazoa</taxon>
        <taxon>Echinodermata</taxon>
        <taxon>Eleutherozoa</taxon>
        <taxon>Asterozoa</taxon>
        <taxon>Asteroidea</taxon>
        <taxon>Valvatacea</taxon>
        <taxon>Valvatida</taxon>
        <taxon>Acanthasteridae</taxon>
        <taxon>Acanthaster</taxon>
    </lineage>
</organism>
<keyword evidence="6" id="KW-0539">Nucleus</keyword>
<dbReference type="PANTHER" id="PTHR16515:SF49">
    <property type="entry name" value="GASTRULA ZINC FINGER PROTEIN XLCGF49.1-LIKE-RELATED"/>
    <property type="match status" value="1"/>
</dbReference>
<feature type="region of interest" description="Disordered" evidence="8">
    <location>
        <begin position="507"/>
        <end position="532"/>
    </location>
</feature>